<dbReference type="Gene3D" id="3.30.470.30">
    <property type="entry name" value="DNA ligase/mRNA capping enzyme"/>
    <property type="match status" value="1"/>
</dbReference>
<accession>A0A446B7N7</accession>
<dbReference type="AlphaFoldDB" id="A0A446B7N7"/>
<proteinExistence type="predicted"/>
<dbReference type="Pfam" id="PF09414">
    <property type="entry name" value="RNA_ligase"/>
    <property type="match status" value="1"/>
</dbReference>
<name>A0A446B7N7_9PEZI</name>
<gene>
    <name evidence="2" type="ORF">TT172_LOCUS949</name>
</gene>
<dbReference type="Pfam" id="PF21189">
    <property type="entry name" value="PHA02142"/>
    <property type="match status" value="1"/>
</dbReference>
<sequence>MRLRDVGDLVVYFEIDCFIPKDARFWELFAQPTATEVFRGKEGFRVKSRWFKNHLSQGLIWPLREFDEIYLPFEARAKVVGEQAAFDELRDKSFADLFGVVKWEYPESAKDLEDLGPAPGFIRMPGWRRIQDVEETVFCNKNLQKEWQITEKLDGVTMTVYKISRNSKWARSLPDLPADCPPTMQKEQSRYGVCIRQRDFVDRDDNLYWQAARQSGALDGIQKIDMPNVAVQGEFCGSSVLRNSMQYPDGEHEFVVFAIWDIDKARYLGPRETVELCDKLGIKHVPVVGYVALGGYARDTKELLEKAEGRGRFGGVREGLVFRALDGSGSFKVISNSWLRLWDA</sequence>
<protein>
    <submittedName>
        <fullName evidence="2">30051ecc-ab96-4955-b1f8-9c98852294bf</fullName>
    </submittedName>
</protein>
<organism evidence="2 3">
    <name type="scientific">Thermothielavioides terrestris</name>
    <dbReference type="NCBI Taxonomy" id="2587410"/>
    <lineage>
        <taxon>Eukaryota</taxon>
        <taxon>Fungi</taxon>
        <taxon>Dikarya</taxon>
        <taxon>Ascomycota</taxon>
        <taxon>Pezizomycotina</taxon>
        <taxon>Sordariomycetes</taxon>
        <taxon>Sordariomycetidae</taxon>
        <taxon>Sordariales</taxon>
        <taxon>Chaetomiaceae</taxon>
        <taxon>Thermothielavioides</taxon>
    </lineage>
</organism>
<evidence type="ECO:0000313" key="2">
    <source>
        <dbReference type="EMBL" id="SPQ18530.1"/>
    </source>
</evidence>
<evidence type="ECO:0000259" key="1">
    <source>
        <dbReference type="Pfam" id="PF09414"/>
    </source>
</evidence>
<evidence type="ECO:0000313" key="3">
    <source>
        <dbReference type="Proteomes" id="UP000289323"/>
    </source>
</evidence>
<dbReference type="InterPro" id="IPR021122">
    <property type="entry name" value="RNA_ligase_dom_REL/Rnl2"/>
</dbReference>
<dbReference type="SUPFAM" id="SSF56091">
    <property type="entry name" value="DNA ligase/mRNA capping enzyme, catalytic domain"/>
    <property type="match status" value="1"/>
</dbReference>
<dbReference type="EMBL" id="OUUZ01000001">
    <property type="protein sequence ID" value="SPQ18530.1"/>
    <property type="molecule type" value="Genomic_DNA"/>
</dbReference>
<reference evidence="2 3" key="1">
    <citation type="submission" date="2018-04" db="EMBL/GenBank/DDBJ databases">
        <authorList>
            <person name="Huttner S."/>
            <person name="Dainat J."/>
        </authorList>
    </citation>
    <scope>NUCLEOTIDE SEQUENCE [LARGE SCALE GENOMIC DNA]</scope>
</reference>
<dbReference type="Proteomes" id="UP000289323">
    <property type="component" value="Unassembled WGS sequence"/>
</dbReference>
<feature type="domain" description="RNA ligase" evidence="1">
    <location>
        <begin position="145"/>
        <end position="333"/>
    </location>
</feature>